<dbReference type="Proteomes" id="UP001352852">
    <property type="component" value="Unassembled WGS sequence"/>
</dbReference>
<keyword evidence="3" id="KW-1185">Reference proteome</keyword>
<name>A0ABU7F440_9TELE</name>
<keyword evidence="1" id="KW-1133">Transmembrane helix</keyword>
<accession>A0ABU7F440</accession>
<dbReference type="EMBL" id="JAHUTJ010075403">
    <property type="protein sequence ID" value="MED6294192.1"/>
    <property type="molecule type" value="Genomic_DNA"/>
</dbReference>
<organism evidence="2 3">
    <name type="scientific">Characodon lateralis</name>
    <dbReference type="NCBI Taxonomy" id="208331"/>
    <lineage>
        <taxon>Eukaryota</taxon>
        <taxon>Metazoa</taxon>
        <taxon>Chordata</taxon>
        <taxon>Craniata</taxon>
        <taxon>Vertebrata</taxon>
        <taxon>Euteleostomi</taxon>
        <taxon>Actinopterygii</taxon>
        <taxon>Neopterygii</taxon>
        <taxon>Teleostei</taxon>
        <taxon>Neoteleostei</taxon>
        <taxon>Acanthomorphata</taxon>
        <taxon>Ovalentaria</taxon>
        <taxon>Atherinomorphae</taxon>
        <taxon>Cyprinodontiformes</taxon>
        <taxon>Goodeidae</taxon>
        <taxon>Characodon</taxon>
    </lineage>
</organism>
<gene>
    <name evidence="2" type="ORF">CHARACLAT_018566</name>
</gene>
<feature type="transmembrane region" description="Helical" evidence="1">
    <location>
        <begin position="69"/>
        <end position="87"/>
    </location>
</feature>
<evidence type="ECO:0000313" key="3">
    <source>
        <dbReference type="Proteomes" id="UP001352852"/>
    </source>
</evidence>
<proteinExistence type="predicted"/>
<reference evidence="2 3" key="1">
    <citation type="submission" date="2021-06" db="EMBL/GenBank/DDBJ databases">
        <authorList>
            <person name="Palmer J.M."/>
        </authorList>
    </citation>
    <scope>NUCLEOTIDE SEQUENCE [LARGE SCALE GENOMIC DNA]</scope>
    <source>
        <strain evidence="2 3">CL_MEX2019</strain>
        <tissue evidence="2">Muscle</tissue>
    </source>
</reference>
<keyword evidence="1" id="KW-0472">Membrane</keyword>
<comment type="caution">
    <text evidence="2">The sequence shown here is derived from an EMBL/GenBank/DDBJ whole genome shotgun (WGS) entry which is preliminary data.</text>
</comment>
<sequence>MACRHHTVSPRLASPVASATGDGAPIEPCSNVVPHHPHSASLPVAHSCLATGSQQDASYTQLGKNSVKIMFFFVFSANCLFISLPPLKSLKCVTEFVEFLVAF</sequence>
<keyword evidence="1" id="KW-0812">Transmembrane</keyword>
<evidence type="ECO:0000256" key="1">
    <source>
        <dbReference type="SAM" id="Phobius"/>
    </source>
</evidence>
<protein>
    <submittedName>
        <fullName evidence="2">Uncharacterized protein</fullName>
    </submittedName>
</protein>
<evidence type="ECO:0000313" key="2">
    <source>
        <dbReference type="EMBL" id="MED6294192.1"/>
    </source>
</evidence>